<feature type="domain" description="Acyl-CoA oxidase/dehydrogenase middle" evidence="8">
    <location>
        <begin position="169"/>
        <end position="246"/>
    </location>
</feature>
<dbReference type="InterPro" id="IPR036250">
    <property type="entry name" value="AcylCo_DH-like_C"/>
</dbReference>
<evidence type="ECO:0000313" key="10">
    <source>
        <dbReference type="EMBL" id="NYI05283.1"/>
    </source>
</evidence>
<sequence>MTSVAPTLSDYRALRSTGTPSFFALPPAVELLRDRVREFAETQLRPAAERADDGRGGFDQRVLDAGHDIGLLRMIVPEEYGGLGHGILGTAVVMEELAAVCANSALVFGANVLAQAAVLLSGNPLLQSRYLTTFADEEPALACNVVTEETTGTTEVVLQGRFALVDDGLVARRDGDHYIINGHKRHVTNGRLASWACVYANLVGRSGSVGLTAFIVPLDAEGVTRSDTPDGPGHGPCLEAHLDFTEVRVPAENVVAGEGNGEHLSALQSNLIRASVAAISTGVARGAFEIAHRWSAHRRLGGLPLFRHQSGARKLAEMSSKIEAARLLYLQAAHQVDNLLPTPSYGPAVAKLFADRIAIEVAEEAMSVLGSRAYARECGLERYVRDAFGTLTHEGTPETLAQEIADALYPGGRPYSLDPPAVPVATDAPRPVVRRLGPSESGGW</sequence>
<dbReference type="RefSeq" id="WP_179814047.1">
    <property type="nucleotide sequence ID" value="NZ_JACBZD010000001.1"/>
</dbReference>
<dbReference type="Pfam" id="PF00441">
    <property type="entry name" value="Acyl-CoA_dh_1"/>
    <property type="match status" value="1"/>
</dbReference>
<evidence type="ECO:0000256" key="3">
    <source>
        <dbReference type="ARBA" id="ARBA00022630"/>
    </source>
</evidence>
<keyword evidence="5" id="KW-0560">Oxidoreductase</keyword>
<dbReference type="Pfam" id="PF02771">
    <property type="entry name" value="Acyl-CoA_dh_N"/>
    <property type="match status" value="1"/>
</dbReference>
<dbReference type="Gene3D" id="1.10.540.10">
    <property type="entry name" value="Acyl-CoA dehydrogenase/oxidase, N-terminal domain"/>
    <property type="match status" value="1"/>
</dbReference>
<feature type="compositionally biased region" description="Low complexity" evidence="6">
    <location>
        <begin position="423"/>
        <end position="435"/>
    </location>
</feature>
<keyword evidence="3 5" id="KW-0285">Flavoprotein</keyword>
<keyword evidence="4 5" id="KW-0274">FAD</keyword>
<dbReference type="Gene3D" id="1.20.140.10">
    <property type="entry name" value="Butyryl-CoA Dehydrogenase, subunit A, domain 3"/>
    <property type="match status" value="1"/>
</dbReference>
<keyword evidence="11" id="KW-1185">Reference proteome</keyword>
<dbReference type="Pfam" id="PF02770">
    <property type="entry name" value="Acyl-CoA_dh_M"/>
    <property type="match status" value="1"/>
</dbReference>
<feature type="region of interest" description="Disordered" evidence="6">
    <location>
        <begin position="419"/>
        <end position="444"/>
    </location>
</feature>
<dbReference type="Proteomes" id="UP000567795">
    <property type="component" value="Unassembled WGS sequence"/>
</dbReference>
<evidence type="ECO:0000256" key="4">
    <source>
        <dbReference type="ARBA" id="ARBA00022827"/>
    </source>
</evidence>
<protein>
    <submittedName>
        <fullName evidence="10">Alkylation response protein AidB-like acyl-CoA dehydrogenase</fullName>
    </submittedName>
</protein>
<reference evidence="10 11" key="1">
    <citation type="submission" date="2020-07" db="EMBL/GenBank/DDBJ databases">
        <title>Sequencing the genomes of 1000 actinobacteria strains.</title>
        <authorList>
            <person name="Klenk H.-P."/>
        </authorList>
    </citation>
    <scope>NUCLEOTIDE SEQUENCE [LARGE SCALE GENOMIC DNA]</scope>
    <source>
        <strain evidence="10 11">DSM 42178</strain>
    </source>
</reference>
<evidence type="ECO:0000313" key="11">
    <source>
        <dbReference type="Proteomes" id="UP000567795"/>
    </source>
</evidence>
<evidence type="ECO:0000259" key="9">
    <source>
        <dbReference type="Pfam" id="PF02771"/>
    </source>
</evidence>
<dbReference type="EMBL" id="JACBZD010000001">
    <property type="protein sequence ID" value="NYI05283.1"/>
    <property type="molecule type" value="Genomic_DNA"/>
</dbReference>
<organism evidence="10 11">
    <name type="scientific">Allostreptomyces psammosilenae</name>
    <dbReference type="NCBI Taxonomy" id="1892865"/>
    <lineage>
        <taxon>Bacteria</taxon>
        <taxon>Bacillati</taxon>
        <taxon>Actinomycetota</taxon>
        <taxon>Actinomycetes</taxon>
        <taxon>Kitasatosporales</taxon>
        <taxon>Streptomycetaceae</taxon>
        <taxon>Allostreptomyces</taxon>
    </lineage>
</organism>
<dbReference type="PIRSF" id="PIRSF016578">
    <property type="entry name" value="HsaA"/>
    <property type="match status" value="1"/>
</dbReference>
<dbReference type="InterPro" id="IPR046373">
    <property type="entry name" value="Acyl-CoA_Oxase/DH_mid-dom_sf"/>
</dbReference>
<dbReference type="InterPro" id="IPR037069">
    <property type="entry name" value="AcylCoA_DH/ox_N_sf"/>
</dbReference>
<evidence type="ECO:0000256" key="6">
    <source>
        <dbReference type="SAM" id="MobiDB-lite"/>
    </source>
</evidence>
<dbReference type="GO" id="GO:0050660">
    <property type="term" value="F:flavin adenine dinucleotide binding"/>
    <property type="evidence" value="ECO:0007669"/>
    <property type="project" value="InterPro"/>
</dbReference>
<evidence type="ECO:0000259" key="8">
    <source>
        <dbReference type="Pfam" id="PF02770"/>
    </source>
</evidence>
<dbReference type="GO" id="GO:0003995">
    <property type="term" value="F:acyl-CoA dehydrogenase activity"/>
    <property type="evidence" value="ECO:0007669"/>
    <property type="project" value="TreeGrafter"/>
</dbReference>
<evidence type="ECO:0000256" key="1">
    <source>
        <dbReference type="ARBA" id="ARBA00001974"/>
    </source>
</evidence>
<dbReference type="InterPro" id="IPR009100">
    <property type="entry name" value="AcylCoA_DH/oxidase_NM_dom_sf"/>
</dbReference>
<comment type="cofactor">
    <cofactor evidence="1 5">
        <name>FAD</name>
        <dbReference type="ChEBI" id="CHEBI:57692"/>
    </cofactor>
</comment>
<gene>
    <name evidence="10" type="ORF">FHU37_002226</name>
</gene>
<comment type="similarity">
    <text evidence="2 5">Belongs to the acyl-CoA dehydrogenase family.</text>
</comment>
<dbReference type="SUPFAM" id="SSF56645">
    <property type="entry name" value="Acyl-CoA dehydrogenase NM domain-like"/>
    <property type="match status" value="1"/>
</dbReference>
<dbReference type="AlphaFoldDB" id="A0A852ZSB6"/>
<dbReference type="GO" id="GO:0046359">
    <property type="term" value="P:butyrate catabolic process"/>
    <property type="evidence" value="ECO:0007669"/>
    <property type="project" value="TreeGrafter"/>
</dbReference>
<dbReference type="PANTHER" id="PTHR43884:SF12">
    <property type="entry name" value="ISOVALERYL-COA DEHYDROGENASE, MITOCHONDRIAL-RELATED"/>
    <property type="match status" value="1"/>
</dbReference>
<evidence type="ECO:0000259" key="7">
    <source>
        <dbReference type="Pfam" id="PF00441"/>
    </source>
</evidence>
<feature type="domain" description="Acyl-CoA dehydrogenase/oxidase C-terminal" evidence="7">
    <location>
        <begin position="270"/>
        <end position="408"/>
    </location>
</feature>
<dbReference type="GO" id="GO:0033539">
    <property type="term" value="P:fatty acid beta-oxidation using acyl-CoA dehydrogenase"/>
    <property type="evidence" value="ECO:0007669"/>
    <property type="project" value="TreeGrafter"/>
</dbReference>
<comment type="caution">
    <text evidence="10">The sequence shown here is derived from an EMBL/GenBank/DDBJ whole genome shotgun (WGS) entry which is preliminary data.</text>
</comment>
<accession>A0A852ZSB6</accession>
<name>A0A852ZSB6_9ACTN</name>
<evidence type="ECO:0000256" key="5">
    <source>
        <dbReference type="RuleBase" id="RU362125"/>
    </source>
</evidence>
<proteinExistence type="inferred from homology"/>
<dbReference type="SUPFAM" id="SSF47203">
    <property type="entry name" value="Acyl-CoA dehydrogenase C-terminal domain-like"/>
    <property type="match status" value="1"/>
</dbReference>
<dbReference type="PANTHER" id="PTHR43884">
    <property type="entry name" value="ACYL-COA DEHYDROGENASE"/>
    <property type="match status" value="1"/>
</dbReference>
<feature type="domain" description="Acyl-CoA dehydrogenase/oxidase N-terminal" evidence="9">
    <location>
        <begin position="30"/>
        <end position="138"/>
    </location>
</feature>
<dbReference type="InterPro" id="IPR013786">
    <property type="entry name" value="AcylCoA_DH/ox_N"/>
</dbReference>
<dbReference type="InterPro" id="IPR006091">
    <property type="entry name" value="Acyl-CoA_Oxase/DH_mid-dom"/>
</dbReference>
<dbReference type="Gene3D" id="2.40.110.10">
    <property type="entry name" value="Butyryl-CoA Dehydrogenase, subunit A, domain 2"/>
    <property type="match status" value="1"/>
</dbReference>
<evidence type="ECO:0000256" key="2">
    <source>
        <dbReference type="ARBA" id="ARBA00009347"/>
    </source>
</evidence>
<dbReference type="InterPro" id="IPR009075">
    <property type="entry name" value="AcylCo_DH/oxidase_C"/>
</dbReference>